<protein>
    <submittedName>
        <fullName evidence="1">Uncharacterized protein</fullName>
    </submittedName>
</protein>
<dbReference type="AlphaFoldDB" id="D5A898"/>
<organism evidence="1">
    <name type="scientific">Picea sitchensis</name>
    <name type="common">Sitka spruce</name>
    <name type="synonym">Pinus sitchensis</name>
    <dbReference type="NCBI Taxonomy" id="3332"/>
    <lineage>
        <taxon>Eukaryota</taxon>
        <taxon>Viridiplantae</taxon>
        <taxon>Streptophyta</taxon>
        <taxon>Embryophyta</taxon>
        <taxon>Tracheophyta</taxon>
        <taxon>Spermatophyta</taxon>
        <taxon>Pinopsida</taxon>
        <taxon>Pinidae</taxon>
        <taxon>Conifers I</taxon>
        <taxon>Pinales</taxon>
        <taxon>Pinaceae</taxon>
        <taxon>Picea</taxon>
    </lineage>
</organism>
<dbReference type="EMBL" id="BT122383">
    <property type="protein sequence ID" value="ADE75767.1"/>
    <property type="molecule type" value="mRNA"/>
</dbReference>
<name>D5A898_PICSI</name>
<proteinExistence type="evidence at transcript level"/>
<evidence type="ECO:0000313" key="1">
    <source>
        <dbReference type="EMBL" id="ADE75767.1"/>
    </source>
</evidence>
<sequence>MLVLVTDFSDGARPWCGWRQKCTNKVSYEIGCYEPAHPPESWISCFARE</sequence>
<accession>D5A898</accession>
<reference evidence="1" key="1">
    <citation type="submission" date="2010-04" db="EMBL/GenBank/DDBJ databases">
        <authorList>
            <person name="Reid K.E."/>
            <person name="Liao N."/>
            <person name="Chan S."/>
            <person name="Docking R."/>
            <person name="Taylor G."/>
            <person name="Moore R."/>
            <person name="Mayo M."/>
            <person name="Munro S."/>
            <person name="King J."/>
            <person name="Yanchuk A."/>
            <person name="Holt R."/>
            <person name="Jones S."/>
            <person name="Marra M."/>
            <person name="Ritland C.E."/>
            <person name="Ritland K."/>
            <person name="Bohlmann J."/>
        </authorList>
    </citation>
    <scope>NUCLEOTIDE SEQUENCE</scope>
    <source>
        <tissue evidence="1">Buds collected with no treatment. Collection October 2007</tissue>
    </source>
</reference>